<evidence type="ECO:0000259" key="1">
    <source>
        <dbReference type="PROSITE" id="PS50206"/>
    </source>
</evidence>
<dbReference type="SMART" id="SM00450">
    <property type="entry name" value="RHOD"/>
    <property type="match status" value="1"/>
</dbReference>
<dbReference type="PANTHER" id="PTHR43268">
    <property type="entry name" value="THIOSULFATE SULFURTRANSFERASE/RHODANESE-LIKE DOMAIN-CONTAINING PROTEIN 2"/>
    <property type="match status" value="1"/>
</dbReference>
<dbReference type="EMBL" id="CAFBMB010000004">
    <property type="protein sequence ID" value="CAB4888196.1"/>
    <property type="molecule type" value="Genomic_DNA"/>
</dbReference>
<dbReference type="SUPFAM" id="SSF52821">
    <property type="entry name" value="Rhodanese/Cell cycle control phosphatase"/>
    <property type="match status" value="1"/>
</dbReference>
<dbReference type="Pfam" id="PF00581">
    <property type="entry name" value="Rhodanese"/>
    <property type="match status" value="1"/>
</dbReference>
<accession>A0A6J7EY95</accession>
<proteinExistence type="inferred from homology"/>
<dbReference type="Pfam" id="PF17773">
    <property type="entry name" value="UPF0176_N"/>
    <property type="match status" value="1"/>
</dbReference>
<evidence type="ECO:0000313" key="2">
    <source>
        <dbReference type="EMBL" id="CAB4888196.1"/>
    </source>
</evidence>
<organism evidence="2">
    <name type="scientific">freshwater metagenome</name>
    <dbReference type="NCBI Taxonomy" id="449393"/>
    <lineage>
        <taxon>unclassified sequences</taxon>
        <taxon>metagenomes</taxon>
        <taxon>ecological metagenomes</taxon>
    </lineage>
</organism>
<dbReference type="PANTHER" id="PTHR43268:SF6">
    <property type="entry name" value="THIOSULFATE SULFURTRANSFERASE_RHODANESE-LIKE DOMAIN-CONTAINING PROTEIN 2"/>
    <property type="match status" value="1"/>
</dbReference>
<dbReference type="Gene3D" id="3.40.250.10">
    <property type="entry name" value="Rhodanese-like domain"/>
    <property type="match status" value="1"/>
</dbReference>
<dbReference type="Gene3D" id="3.30.70.100">
    <property type="match status" value="1"/>
</dbReference>
<gene>
    <name evidence="2" type="ORF">UFOPK3516_00118</name>
</gene>
<dbReference type="HAMAP" id="MF_00469">
    <property type="entry name" value="TrhO"/>
    <property type="match status" value="1"/>
</dbReference>
<reference evidence="2" key="1">
    <citation type="submission" date="2020-05" db="EMBL/GenBank/DDBJ databases">
        <authorList>
            <person name="Chiriac C."/>
            <person name="Salcher M."/>
            <person name="Ghai R."/>
            <person name="Kavagutti S V."/>
        </authorList>
    </citation>
    <scope>NUCLEOTIDE SEQUENCE</scope>
</reference>
<dbReference type="Pfam" id="PF12368">
    <property type="entry name" value="Rhodanese_C"/>
    <property type="match status" value="1"/>
</dbReference>
<dbReference type="InterPro" id="IPR036873">
    <property type="entry name" value="Rhodanese-like_dom_sf"/>
</dbReference>
<dbReference type="NCBIfam" id="NF001134">
    <property type="entry name" value="PRK00142.1-2"/>
    <property type="match status" value="1"/>
</dbReference>
<name>A0A6J7EY95_9ZZZZ</name>
<dbReference type="CDD" id="cd01518">
    <property type="entry name" value="RHOD_YceA"/>
    <property type="match status" value="1"/>
</dbReference>
<sequence length="302" mass="33023">MAVPKVLLFYAFTPLADPEAIRLWQRDLCRAHNLRGRILISHHGINGTVGGELRDVKRYLRTTREYTGFAGIDAKWSAGSPLDADGLSADFPKLSVKVRDEIVSFGVPDEIVVSDKGVVGGGTKLSPPELEALVADRDVVFFDGRNAFEAQIGRFRDAVIPDVRTTRDFVAQLESGVYDHLKDKAVVTYCTGGIRCEVLTPLMKARGFTEVYQLDGGIVRYGEYAGNSGLWDGSLYVFDGRISMDFAPDARQLGTCTVCATPTNRMVNCHEPSCREQLVCCDVCRHTTNAGCSSHPALVAKA</sequence>
<dbReference type="AlphaFoldDB" id="A0A6J7EY95"/>
<dbReference type="InterPro" id="IPR001763">
    <property type="entry name" value="Rhodanese-like_dom"/>
</dbReference>
<dbReference type="InterPro" id="IPR020936">
    <property type="entry name" value="TrhO"/>
</dbReference>
<protein>
    <submittedName>
        <fullName evidence="2">Unannotated protein</fullName>
    </submittedName>
</protein>
<feature type="domain" description="Rhodanese" evidence="1">
    <location>
        <begin position="135"/>
        <end position="230"/>
    </location>
</feature>
<dbReference type="PROSITE" id="PS50206">
    <property type="entry name" value="RHODANESE_3"/>
    <property type="match status" value="1"/>
</dbReference>
<dbReference type="InterPro" id="IPR040503">
    <property type="entry name" value="TRHO_N"/>
</dbReference>
<dbReference type="InterPro" id="IPR022111">
    <property type="entry name" value="Rhodanese_C"/>
</dbReference>